<gene>
    <name evidence="3" type="ORF">E0F88_29210</name>
</gene>
<evidence type="ECO:0000313" key="4">
    <source>
        <dbReference type="Proteomes" id="UP000294850"/>
    </source>
</evidence>
<evidence type="ECO:0000259" key="2">
    <source>
        <dbReference type="Pfam" id="PF01551"/>
    </source>
</evidence>
<dbReference type="EMBL" id="SMFL01000017">
    <property type="protein sequence ID" value="TDE10007.1"/>
    <property type="molecule type" value="Genomic_DNA"/>
</dbReference>
<proteinExistence type="predicted"/>
<comment type="caution">
    <text evidence="3">The sequence shown here is derived from an EMBL/GenBank/DDBJ whole genome shotgun (WGS) entry which is preliminary data.</text>
</comment>
<keyword evidence="1" id="KW-0732">Signal</keyword>
<accession>A0A4R5DAX1</accession>
<dbReference type="Gene3D" id="2.70.70.10">
    <property type="entry name" value="Glucose Permease (Domain IIA)"/>
    <property type="match status" value="1"/>
</dbReference>
<feature type="domain" description="M23ase beta-sheet core" evidence="2">
    <location>
        <begin position="91"/>
        <end position="188"/>
    </location>
</feature>
<dbReference type="InterPro" id="IPR050570">
    <property type="entry name" value="Cell_wall_metabolism_enzyme"/>
</dbReference>
<dbReference type="PANTHER" id="PTHR21666">
    <property type="entry name" value="PEPTIDASE-RELATED"/>
    <property type="match status" value="1"/>
</dbReference>
<dbReference type="CDD" id="cd12797">
    <property type="entry name" value="M23_peptidase"/>
    <property type="match status" value="1"/>
</dbReference>
<name>A0A4R5DAX1_9BACT</name>
<dbReference type="RefSeq" id="WP_131961883.1">
    <property type="nucleotide sequence ID" value="NZ_SMFL01000017.1"/>
</dbReference>
<dbReference type="SUPFAM" id="SSF51261">
    <property type="entry name" value="Duplicated hybrid motif"/>
    <property type="match status" value="1"/>
</dbReference>
<dbReference type="AlphaFoldDB" id="A0A4R5DAX1"/>
<evidence type="ECO:0000256" key="1">
    <source>
        <dbReference type="ARBA" id="ARBA00022729"/>
    </source>
</evidence>
<dbReference type="OrthoDB" id="9801052at2"/>
<evidence type="ECO:0000313" key="3">
    <source>
        <dbReference type="EMBL" id="TDE10007.1"/>
    </source>
</evidence>
<reference evidence="3 4" key="1">
    <citation type="submission" date="2019-03" db="EMBL/GenBank/DDBJ databases">
        <title>Dyadobacter AR-3-6 sp. nov., isolated from arctic soil.</title>
        <authorList>
            <person name="Chaudhary D.K."/>
        </authorList>
    </citation>
    <scope>NUCLEOTIDE SEQUENCE [LARGE SCALE GENOMIC DNA]</scope>
    <source>
        <strain evidence="3 4">AR-3-6</strain>
    </source>
</reference>
<dbReference type="GO" id="GO:0004222">
    <property type="term" value="F:metalloendopeptidase activity"/>
    <property type="evidence" value="ECO:0007669"/>
    <property type="project" value="TreeGrafter"/>
</dbReference>
<dbReference type="PANTHER" id="PTHR21666:SF289">
    <property type="entry name" value="L-ALA--D-GLU ENDOPEPTIDASE"/>
    <property type="match status" value="1"/>
</dbReference>
<organism evidence="3 4">
    <name type="scientific">Dyadobacter psychrotolerans</name>
    <dbReference type="NCBI Taxonomy" id="2541721"/>
    <lineage>
        <taxon>Bacteria</taxon>
        <taxon>Pseudomonadati</taxon>
        <taxon>Bacteroidota</taxon>
        <taxon>Cytophagia</taxon>
        <taxon>Cytophagales</taxon>
        <taxon>Spirosomataceae</taxon>
        <taxon>Dyadobacter</taxon>
    </lineage>
</organism>
<dbReference type="InterPro" id="IPR016047">
    <property type="entry name" value="M23ase_b-sheet_dom"/>
</dbReference>
<dbReference type="InterPro" id="IPR011055">
    <property type="entry name" value="Dup_hybrid_motif"/>
</dbReference>
<dbReference type="Pfam" id="PF01551">
    <property type="entry name" value="Peptidase_M23"/>
    <property type="match status" value="1"/>
</dbReference>
<keyword evidence="4" id="KW-1185">Reference proteome</keyword>
<dbReference type="Proteomes" id="UP000294850">
    <property type="component" value="Unassembled WGS sequence"/>
</dbReference>
<protein>
    <submittedName>
        <fullName evidence="3">Peptidase M23</fullName>
    </submittedName>
</protein>
<sequence>MKSLSDILQQHHKFAEVIRNPLPFKKLDFSRSNPDLLQRDLSKTSVFTDYVFEEMLDHSTYTGIGGYGEKRVIYRQLAHFSKQEENPRCIHLGIDIWAPAGENIFTPLDGKVHSFAFNDHVGDYGPTIILEHELEGVKFHTLYGHLSLDSLTYLYTGKKFLAGDRIAAIGNHPENGDWPPHLHFQVISDIKNYKGDYPGVCSLKEKEYFLFVCPDPNLILRI</sequence>